<dbReference type="VEuPathDB" id="FungiDB:AeMF1_014003"/>
<feature type="domain" description="Sphingomyelin synthase-like" evidence="11">
    <location>
        <begin position="203"/>
        <end position="278"/>
    </location>
</feature>
<evidence type="ECO:0000256" key="2">
    <source>
        <dbReference type="ARBA" id="ARBA00005441"/>
    </source>
</evidence>
<evidence type="ECO:0000313" key="12">
    <source>
        <dbReference type="EMBL" id="KAF0730031.1"/>
    </source>
</evidence>
<feature type="transmembrane region" description="Helical" evidence="10">
    <location>
        <begin position="67"/>
        <end position="86"/>
    </location>
</feature>
<sequence length="353" mass="39822">MASASEEGMVTKLFAGFLCVCCWLHGATVGVAVGDALDLAQFFLLSLGVCFVITAIYPTSRRLAASILFLACAVFLSSLVKSLVFFRTPNPSNAVLPDVGHDFLPYVPIPPLILLVLVVSGTALFIGFHPLRMVIMRRLLLIYATLILSRTVLALMTFLPDSNPNCLAEEKSVSVKEVVHHFLVTRKGFAEWLDQQRNTTMHGCRDSIYCGHVTILVLCGMTWHTYYHRVEAPVNWVKSVVWTFVILAMVSSLGRRETYTLDIVLSTYFAVTTWATYHRLANDVLTGHVFTSVWLIDKMIIYPLVEWMEAEGVPKQSLRTPDVRLYRRDTKELNDEQVHVPPRKKSTFRTSEY</sequence>
<dbReference type="PANTHER" id="PTHR21290">
    <property type="entry name" value="SPHINGOMYELIN SYNTHETASE"/>
    <property type="match status" value="1"/>
</dbReference>
<evidence type="ECO:0000256" key="10">
    <source>
        <dbReference type="SAM" id="Phobius"/>
    </source>
</evidence>
<dbReference type="EMBL" id="VJMJ01000157">
    <property type="protein sequence ID" value="KAF0730031.1"/>
    <property type="molecule type" value="Genomic_DNA"/>
</dbReference>
<keyword evidence="8 10" id="KW-0472">Membrane</keyword>
<proteinExistence type="inferred from homology"/>
<evidence type="ECO:0000256" key="4">
    <source>
        <dbReference type="ARBA" id="ARBA00022692"/>
    </source>
</evidence>
<evidence type="ECO:0000256" key="5">
    <source>
        <dbReference type="ARBA" id="ARBA00022919"/>
    </source>
</evidence>
<feature type="transmembrane region" description="Helical" evidence="10">
    <location>
        <begin position="106"/>
        <end position="128"/>
    </location>
</feature>
<dbReference type="GO" id="GO:0000139">
    <property type="term" value="C:Golgi membrane"/>
    <property type="evidence" value="ECO:0007669"/>
    <property type="project" value="TreeGrafter"/>
</dbReference>
<comment type="caution">
    <text evidence="12">The sequence shown here is derived from an EMBL/GenBank/DDBJ whole genome shotgun (WGS) entry which is preliminary data.</text>
</comment>
<comment type="similarity">
    <text evidence="2">Belongs to the sphingomyelin synthase family.</text>
</comment>
<evidence type="ECO:0000256" key="8">
    <source>
        <dbReference type="ARBA" id="ARBA00023136"/>
    </source>
</evidence>
<accession>A0A6G0WRJ8</accession>
<dbReference type="GO" id="GO:0005886">
    <property type="term" value="C:plasma membrane"/>
    <property type="evidence" value="ECO:0007669"/>
    <property type="project" value="TreeGrafter"/>
</dbReference>
<comment type="subcellular location">
    <subcellularLocation>
        <location evidence="1">Membrane</location>
        <topology evidence="1">Multi-pass membrane protein</topology>
    </subcellularLocation>
</comment>
<keyword evidence="4 10" id="KW-0812">Transmembrane</keyword>
<dbReference type="InterPro" id="IPR025749">
    <property type="entry name" value="Sphingomyelin_synth-like_dom"/>
</dbReference>
<keyword evidence="7" id="KW-0443">Lipid metabolism</keyword>
<feature type="transmembrane region" description="Helical" evidence="10">
    <location>
        <begin position="42"/>
        <end position="60"/>
    </location>
</feature>
<evidence type="ECO:0000256" key="9">
    <source>
        <dbReference type="SAM" id="MobiDB-lite"/>
    </source>
</evidence>
<reference evidence="12 13" key="1">
    <citation type="submission" date="2019-07" db="EMBL/GenBank/DDBJ databases">
        <title>Genomics analysis of Aphanomyces spp. identifies a new class of oomycete effector associated with host adaptation.</title>
        <authorList>
            <person name="Gaulin E."/>
        </authorList>
    </citation>
    <scope>NUCLEOTIDE SEQUENCE [LARGE SCALE GENOMIC DNA]</scope>
    <source>
        <strain evidence="12 13">ATCC 201684</strain>
    </source>
</reference>
<keyword evidence="3" id="KW-0808">Transferase</keyword>
<evidence type="ECO:0000259" key="11">
    <source>
        <dbReference type="Pfam" id="PF14360"/>
    </source>
</evidence>
<organism evidence="12 13">
    <name type="scientific">Aphanomyces euteiches</name>
    <dbReference type="NCBI Taxonomy" id="100861"/>
    <lineage>
        <taxon>Eukaryota</taxon>
        <taxon>Sar</taxon>
        <taxon>Stramenopiles</taxon>
        <taxon>Oomycota</taxon>
        <taxon>Saprolegniomycetes</taxon>
        <taxon>Saprolegniales</taxon>
        <taxon>Verrucalvaceae</taxon>
        <taxon>Aphanomyces</taxon>
    </lineage>
</organism>
<dbReference type="Pfam" id="PF14360">
    <property type="entry name" value="PAP2_C"/>
    <property type="match status" value="1"/>
</dbReference>
<dbReference type="PANTHER" id="PTHR21290:SF25">
    <property type="entry name" value="SPHINGOMYELIN SYNTHASE-RELATED PROTEIN 1"/>
    <property type="match status" value="1"/>
</dbReference>
<protein>
    <recommendedName>
        <fullName evidence="11">Sphingomyelin synthase-like domain-containing protein</fullName>
    </recommendedName>
</protein>
<dbReference type="Proteomes" id="UP000481153">
    <property type="component" value="Unassembled WGS sequence"/>
</dbReference>
<dbReference type="GO" id="GO:0046513">
    <property type="term" value="P:ceramide biosynthetic process"/>
    <property type="evidence" value="ECO:0007669"/>
    <property type="project" value="TreeGrafter"/>
</dbReference>
<keyword evidence="13" id="KW-1185">Reference proteome</keyword>
<dbReference type="AlphaFoldDB" id="A0A6G0WRJ8"/>
<name>A0A6G0WRJ8_9STRA</name>
<dbReference type="InterPro" id="IPR045221">
    <property type="entry name" value="Sphingomyelin_synth-like"/>
</dbReference>
<dbReference type="OrthoDB" id="422827at2759"/>
<keyword evidence="5" id="KW-0746">Sphingolipid metabolism</keyword>
<evidence type="ECO:0000256" key="1">
    <source>
        <dbReference type="ARBA" id="ARBA00004141"/>
    </source>
</evidence>
<evidence type="ECO:0000256" key="7">
    <source>
        <dbReference type="ARBA" id="ARBA00023098"/>
    </source>
</evidence>
<keyword evidence="6 10" id="KW-1133">Transmembrane helix</keyword>
<evidence type="ECO:0000256" key="6">
    <source>
        <dbReference type="ARBA" id="ARBA00022989"/>
    </source>
</evidence>
<feature type="region of interest" description="Disordered" evidence="9">
    <location>
        <begin position="334"/>
        <end position="353"/>
    </location>
</feature>
<evidence type="ECO:0000313" key="13">
    <source>
        <dbReference type="Proteomes" id="UP000481153"/>
    </source>
</evidence>
<dbReference type="GO" id="GO:0033188">
    <property type="term" value="F:sphingomyelin synthase activity"/>
    <property type="evidence" value="ECO:0007669"/>
    <property type="project" value="TreeGrafter"/>
</dbReference>
<dbReference type="GO" id="GO:0047493">
    <property type="term" value="F:ceramide cholinephosphotransferase activity"/>
    <property type="evidence" value="ECO:0007669"/>
    <property type="project" value="TreeGrafter"/>
</dbReference>
<dbReference type="GO" id="GO:0005789">
    <property type="term" value="C:endoplasmic reticulum membrane"/>
    <property type="evidence" value="ECO:0007669"/>
    <property type="project" value="TreeGrafter"/>
</dbReference>
<evidence type="ECO:0000256" key="3">
    <source>
        <dbReference type="ARBA" id="ARBA00022679"/>
    </source>
</evidence>
<gene>
    <name evidence="12" type="ORF">Ae201684_012430</name>
</gene>